<dbReference type="FunFam" id="2.10.109.10:FF:000012">
    <property type="entry name" value="Peptidase/ serine-type peptidase"/>
    <property type="match status" value="1"/>
</dbReference>
<dbReference type="Pfam" id="PF10502">
    <property type="entry name" value="Peptidase_S26"/>
    <property type="match status" value="1"/>
</dbReference>
<evidence type="ECO:0000256" key="5">
    <source>
        <dbReference type="ARBA" id="ARBA00013208"/>
    </source>
</evidence>
<feature type="active site" evidence="11">
    <location>
        <position position="36"/>
    </location>
</feature>
<evidence type="ECO:0000256" key="7">
    <source>
        <dbReference type="ARBA" id="ARBA00022640"/>
    </source>
</evidence>
<dbReference type="InterPro" id="IPR019533">
    <property type="entry name" value="Peptidase_S26"/>
</dbReference>
<dbReference type="PANTHER" id="PTHR43390">
    <property type="entry name" value="SIGNAL PEPTIDASE I"/>
    <property type="match status" value="1"/>
</dbReference>
<dbReference type="GO" id="GO:0009535">
    <property type="term" value="C:chloroplast thylakoid membrane"/>
    <property type="evidence" value="ECO:0000318"/>
    <property type="project" value="GO_Central"/>
</dbReference>
<comment type="subcellular location">
    <subcellularLocation>
        <location evidence="3">Membrane</location>
    </subcellularLocation>
    <subcellularLocation>
        <location evidence="2">Plastid</location>
        <location evidence="2">Chloroplast</location>
    </subcellularLocation>
</comment>
<evidence type="ECO:0000256" key="8">
    <source>
        <dbReference type="ARBA" id="ARBA00022801"/>
    </source>
</evidence>
<keyword evidence="12" id="KW-0732">Signal</keyword>
<evidence type="ECO:0000256" key="3">
    <source>
        <dbReference type="ARBA" id="ARBA00004370"/>
    </source>
</evidence>
<evidence type="ECO:0000259" key="13">
    <source>
        <dbReference type="Pfam" id="PF10502"/>
    </source>
</evidence>
<comment type="catalytic activity">
    <reaction evidence="1">
        <text>Cleavage of hydrophobic, N-terminal signal or leader sequences from secreted and periplasmic proteins.</text>
        <dbReference type="EC" id="3.4.21.89"/>
    </reaction>
</comment>
<keyword evidence="10" id="KW-0472">Membrane</keyword>
<feature type="active site" evidence="11">
    <location>
        <position position="85"/>
    </location>
</feature>
<dbReference type="InterPro" id="IPR000223">
    <property type="entry name" value="Pept_S26A_signal_pept_1"/>
</dbReference>
<evidence type="ECO:0000256" key="4">
    <source>
        <dbReference type="ARBA" id="ARBA00009370"/>
    </source>
</evidence>
<dbReference type="InterPro" id="IPR036286">
    <property type="entry name" value="LexA/Signal_pep-like_sf"/>
</dbReference>
<feature type="chain" id="PRO_5003122898" description="signal peptidase I" evidence="12">
    <location>
        <begin position="28"/>
        <end position="186"/>
    </location>
</feature>
<evidence type="ECO:0000256" key="12">
    <source>
        <dbReference type="SAM" id="SignalP"/>
    </source>
</evidence>
<dbReference type="GO" id="GO:0010027">
    <property type="term" value="P:thylakoid membrane organization"/>
    <property type="evidence" value="ECO:0000318"/>
    <property type="project" value="GO_Central"/>
</dbReference>
<feature type="signal peptide" evidence="12">
    <location>
        <begin position="1"/>
        <end position="27"/>
    </location>
</feature>
<dbReference type="InterPro" id="IPR019758">
    <property type="entry name" value="Pept_S26A_signal_pept_1_CS"/>
</dbReference>
<dbReference type="OrthoDB" id="308440at2759"/>
<evidence type="ECO:0000256" key="1">
    <source>
        <dbReference type="ARBA" id="ARBA00000677"/>
    </source>
</evidence>
<sequence>MKRFWTDETKCFLVALLLAFAVRRLVAEPRRIQSLSMFPSLDVGDHIFVDKVTYRFRKPEVNEIVLFKGPAALIEDFGSRAVFVKRIVAMPGDFVEVSDGSLRVNGACREEAFILEPHKYEMKRRQVPKGCVFVLGDNRNLSNDSHVWGPLPLKNIMGRSAGRFWPPFPHKYSKLHINRTSPHLKP</sequence>
<dbReference type="eggNOG" id="KOG0171">
    <property type="taxonomic scope" value="Eukaryota"/>
</dbReference>
<dbReference type="Proteomes" id="UP000001514">
    <property type="component" value="Unassembled WGS sequence"/>
</dbReference>
<dbReference type="PRINTS" id="PR00727">
    <property type="entry name" value="LEADERPTASE"/>
</dbReference>
<dbReference type="AlphaFoldDB" id="D8SNY0"/>
<organism evidence="15">
    <name type="scientific">Selaginella moellendorffii</name>
    <name type="common">Spikemoss</name>
    <dbReference type="NCBI Taxonomy" id="88036"/>
    <lineage>
        <taxon>Eukaryota</taxon>
        <taxon>Viridiplantae</taxon>
        <taxon>Streptophyta</taxon>
        <taxon>Embryophyta</taxon>
        <taxon>Tracheophyta</taxon>
        <taxon>Lycopodiopsida</taxon>
        <taxon>Selaginellales</taxon>
        <taxon>Selaginellaceae</taxon>
        <taxon>Selaginella</taxon>
    </lineage>
</organism>
<dbReference type="SUPFAM" id="SSF51306">
    <property type="entry name" value="LexA/Signal peptidase"/>
    <property type="match status" value="1"/>
</dbReference>
<dbReference type="Gramene" id="EFJ13959">
    <property type="protein sequence ID" value="EFJ13959"/>
    <property type="gene ID" value="SELMODRAFT_121429"/>
</dbReference>
<dbReference type="InterPro" id="IPR019757">
    <property type="entry name" value="Pept_S26A_signal_pept_1_Lys-AS"/>
</dbReference>
<evidence type="ECO:0000256" key="9">
    <source>
        <dbReference type="ARBA" id="ARBA00022946"/>
    </source>
</evidence>
<comment type="similarity">
    <text evidence="4">Belongs to the peptidase S26 family.</text>
</comment>
<dbReference type="HOGENOM" id="CLU_028723_5_1_1"/>
<proteinExistence type="inferred from homology"/>
<evidence type="ECO:0000313" key="14">
    <source>
        <dbReference type="EMBL" id="EFJ13959.1"/>
    </source>
</evidence>
<name>D8SNY0_SELML</name>
<dbReference type="KEGG" id="smo:SELMODRAFT_121429"/>
<gene>
    <name evidence="14" type="ORF">SELMODRAFT_121429</name>
</gene>
<keyword evidence="8" id="KW-0378">Hydrolase</keyword>
<dbReference type="EC" id="3.4.21.89" evidence="5"/>
<dbReference type="GO" id="GO:0004252">
    <property type="term" value="F:serine-type endopeptidase activity"/>
    <property type="evidence" value="ECO:0000318"/>
    <property type="project" value="GO_Central"/>
</dbReference>
<evidence type="ECO:0000256" key="6">
    <source>
        <dbReference type="ARBA" id="ARBA00022528"/>
    </source>
</evidence>
<evidence type="ECO:0000256" key="11">
    <source>
        <dbReference type="PIRSR" id="PIRSR600223-1"/>
    </source>
</evidence>
<dbReference type="PANTHER" id="PTHR43390:SF2">
    <property type="entry name" value="THYLAKOIDAL PROCESSING PEPTIDASE 2, CHLOROPLASTIC-RELATED"/>
    <property type="match status" value="1"/>
</dbReference>
<dbReference type="InParanoid" id="D8SNY0"/>
<dbReference type="PROSITE" id="PS00760">
    <property type="entry name" value="SPASE_I_2"/>
    <property type="match status" value="1"/>
</dbReference>
<dbReference type="Gene3D" id="2.10.109.10">
    <property type="entry name" value="Umud Fragment, subunit A"/>
    <property type="match status" value="1"/>
</dbReference>
<feature type="domain" description="Peptidase S26" evidence="13">
    <location>
        <begin position="9"/>
        <end position="165"/>
    </location>
</feature>
<dbReference type="STRING" id="88036.D8SNY0"/>
<evidence type="ECO:0000256" key="10">
    <source>
        <dbReference type="ARBA" id="ARBA00023136"/>
    </source>
</evidence>
<reference evidence="14 15" key="1">
    <citation type="journal article" date="2011" name="Science">
        <title>The Selaginella genome identifies genetic changes associated with the evolution of vascular plants.</title>
        <authorList>
            <person name="Banks J.A."/>
            <person name="Nishiyama T."/>
            <person name="Hasebe M."/>
            <person name="Bowman J.L."/>
            <person name="Gribskov M."/>
            <person name="dePamphilis C."/>
            <person name="Albert V.A."/>
            <person name="Aono N."/>
            <person name="Aoyama T."/>
            <person name="Ambrose B.A."/>
            <person name="Ashton N.W."/>
            <person name="Axtell M.J."/>
            <person name="Barker E."/>
            <person name="Barker M.S."/>
            <person name="Bennetzen J.L."/>
            <person name="Bonawitz N.D."/>
            <person name="Chapple C."/>
            <person name="Cheng C."/>
            <person name="Correa L.G."/>
            <person name="Dacre M."/>
            <person name="DeBarry J."/>
            <person name="Dreyer I."/>
            <person name="Elias M."/>
            <person name="Engstrom E.M."/>
            <person name="Estelle M."/>
            <person name="Feng L."/>
            <person name="Finet C."/>
            <person name="Floyd S.K."/>
            <person name="Frommer W.B."/>
            <person name="Fujita T."/>
            <person name="Gramzow L."/>
            <person name="Gutensohn M."/>
            <person name="Harholt J."/>
            <person name="Hattori M."/>
            <person name="Heyl A."/>
            <person name="Hirai T."/>
            <person name="Hiwatashi Y."/>
            <person name="Ishikawa M."/>
            <person name="Iwata M."/>
            <person name="Karol K.G."/>
            <person name="Koehler B."/>
            <person name="Kolukisaoglu U."/>
            <person name="Kubo M."/>
            <person name="Kurata T."/>
            <person name="Lalonde S."/>
            <person name="Li K."/>
            <person name="Li Y."/>
            <person name="Litt A."/>
            <person name="Lyons E."/>
            <person name="Manning G."/>
            <person name="Maruyama T."/>
            <person name="Michael T.P."/>
            <person name="Mikami K."/>
            <person name="Miyazaki S."/>
            <person name="Morinaga S."/>
            <person name="Murata T."/>
            <person name="Mueller-Roeber B."/>
            <person name="Nelson D.R."/>
            <person name="Obara M."/>
            <person name="Oguri Y."/>
            <person name="Olmstead R.G."/>
            <person name="Onodera N."/>
            <person name="Petersen B.L."/>
            <person name="Pils B."/>
            <person name="Prigge M."/>
            <person name="Rensing S.A."/>
            <person name="Riano-Pachon D.M."/>
            <person name="Roberts A.W."/>
            <person name="Sato Y."/>
            <person name="Scheller H.V."/>
            <person name="Schulz B."/>
            <person name="Schulz C."/>
            <person name="Shakirov E.V."/>
            <person name="Shibagaki N."/>
            <person name="Shinohara N."/>
            <person name="Shippen D.E."/>
            <person name="Soerensen I."/>
            <person name="Sotooka R."/>
            <person name="Sugimoto N."/>
            <person name="Sugita M."/>
            <person name="Sumikawa N."/>
            <person name="Tanurdzic M."/>
            <person name="Theissen G."/>
            <person name="Ulvskov P."/>
            <person name="Wakazuki S."/>
            <person name="Weng J.K."/>
            <person name="Willats W.W."/>
            <person name="Wipf D."/>
            <person name="Wolf P.G."/>
            <person name="Yang L."/>
            <person name="Zimmer A.D."/>
            <person name="Zhu Q."/>
            <person name="Mitros T."/>
            <person name="Hellsten U."/>
            <person name="Loque D."/>
            <person name="Otillar R."/>
            <person name="Salamov A."/>
            <person name="Schmutz J."/>
            <person name="Shapiro H."/>
            <person name="Lindquist E."/>
            <person name="Lucas S."/>
            <person name="Rokhsar D."/>
            <person name="Grigoriev I.V."/>
        </authorList>
    </citation>
    <scope>NUCLEOTIDE SEQUENCE [LARGE SCALE GENOMIC DNA]</scope>
</reference>
<dbReference type="GO" id="GO:0006465">
    <property type="term" value="P:signal peptide processing"/>
    <property type="evidence" value="ECO:0000318"/>
    <property type="project" value="GO_Central"/>
</dbReference>
<keyword evidence="6" id="KW-0150">Chloroplast</keyword>
<evidence type="ECO:0000313" key="15">
    <source>
        <dbReference type="Proteomes" id="UP000001514"/>
    </source>
</evidence>
<dbReference type="CDD" id="cd06530">
    <property type="entry name" value="S26_SPase_I"/>
    <property type="match status" value="1"/>
</dbReference>
<keyword evidence="7" id="KW-0934">Plastid</keyword>
<dbReference type="NCBIfam" id="TIGR02227">
    <property type="entry name" value="sigpep_I_bact"/>
    <property type="match status" value="1"/>
</dbReference>
<dbReference type="GO" id="GO:0009003">
    <property type="term" value="F:signal peptidase activity"/>
    <property type="evidence" value="ECO:0007669"/>
    <property type="project" value="UniProtKB-EC"/>
</dbReference>
<dbReference type="EMBL" id="GL377630">
    <property type="protein sequence ID" value="EFJ13959.1"/>
    <property type="molecule type" value="Genomic_DNA"/>
</dbReference>
<accession>D8SNY0</accession>
<protein>
    <recommendedName>
        <fullName evidence="5">signal peptidase I</fullName>
        <ecNumber evidence="5">3.4.21.89</ecNumber>
    </recommendedName>
</protein>
<evidence type="ECO:0000256" key="2">
    <source>
        <dbReference type="ARBA" id="ARBA00004229"/>
    </source>
</evidence>
<keyword evidence="9" id="KW-0809">Transit peptide</keyword>
<dbReference type="PROSITE" id="PS00761">
    <property type="entry name" value="SPASE_I_3"/>
    <property type="match status" value="1"/>
</dbReference>
<keyword evidence="15" id="KW-1185">Reference proteome</keyword>